<comment type="similarity">
    <text evidence="1">In the C-terminal section; belongs to the class-I pyridoxal-phosphate-dependent aminotransferase family.</text>
</comment>
<dbReference type="SUPFAM" id="SSF46785">
    <property type="entry name" value="Winged helix' DNA-binding domain"/>
    <property type="match status" value="1"/>
</dbReference>
<dbReference type="STRING" id="634436.SAMN05216361_0321"/>
<keyword evidence="4" id="KW-0663">Pyridoxal phosphate</keyword>
<evidence type="ECO:0000256" key="1">
    <source>
        <dbReference type="ARBA" id="ARBA00005384"/>
    </source>
</evidence>
<dbReference type="Gene3D" id="1.10.10.10">
    <property type="entry name" value="Winged helix-like DNA-binding domain superfamily/Winged helix DNA-binding domain"/>
    <property type="match status" value="1"/>
</dbReference>
<dbReference type="InterPro" id="IPR051446">
    <property type="entry name" value="HTH_trans_reg/aminotransferase"/>
</dbReference>
<dbReference type="InterPro" id="IPR004839">
    <property type="entry name" value="Aminotransferase_I/II_large"/>
</dbReference>
<evidence type="ECO:0000256" key="5">
    <source>
        <dbReference type="ARBA" id="ARBA00023015"/>
    </source>
</evidence>
<dbReference type="PROSITE" id="PS50949">
    <property type="entry name" value="HTH_GNTR"/>
    <property type="match status" value="1"/>
</dbReference>
<dbReference type="SMART" id="SM00345">
    <property type="entry name" value="HTH_GNTR"/>
    <property type="match status" value="1"/>
</dbReference>
<dbReference type="Gene3D" id="3.40.640.10">
    <property type="entry name" value="Type I PLP-dependent aspartate aminotransferase-like (Major domain)"/>
    <property type="match status" value="1"/>
</dbReference>
<dbReference type="InterPro" id="IPR015421">
    <property type="entry name" value="PyrdxlP-dep_Trfase_major"/>
</dbReference>
<sequence>MAKYEQLAEQLATQIKQGVWQPGEKLPSLRKQSAMTGFSLMTVLHAYQLLESQGMLCARERSGYRVADAIETTGNTGVMQSAESVSVNDFVFDVLQASRDPHMFSLGFAYPDPSLYPRQHLTKSLSAAARQTTVTSALDNLPPGNQALRQLIAQRYAARGVNISPEEIVITAGALEALSLSLQVVTQPGDWVLIESPAFYGAMQALERLGLRAITVEVSPDRRLNLAAVERALQSKPVKACWLMSAFQNPVGVSLSTEDKQALAELFDKYQVALVEDDVYAELYAGKQPLLPLKHYCQHGNSLLCSSFSKSLVAGFRIGWIAAGQHAKAIQKQQLLSTISTSVPVQLALVDYLETKNYEKHLHQLRRTLARRKCDMFEYLKTHWSSFATVHHVPGGYFLWVEFAPQVDTLAIYHLALKLRITLAPGKLFSLNGEYSHCLRVNASFELTPARRQLLEKLTTRIQLYLAQF</sequence>
<evidence type="ECO:0000313" key="10">
    <source>
        <dbReference type="Proteomes" id="UP000184520"/>
    </source>
</evidence>
<evidence type="ECO:0000256" key="2">
    <source>
        <dbReference type="ARBA" id="ARBA00022576"/>
    </source>
</evidence>
<evidence type="ECO:0000256" key="4">
    <source>
        <dbReference type="ARBA" id="ARBA00022898"/>
    </source>
</evidence>
<dbReference type="Gene3D" id="3.90.1150.10">
    <property type="entry name" value="Aspartate Aminotransferase, domain 1"/>
    <property type="match status" value="1"/>
</dbReference>
<proteinExistence type="inferred from homology"/>
<dbReference type="OrthoDB" id="9804020at2"/>
<dbReference type="PANTHER" id="PTHR46577">
    <property type="entry name" value="HTH-TYPE TRANSCRIPTIONAL REGULATORY PROTEIN GABR"/>
    <property type="match status" value="1"/>
</dbReference>
<dbReference type="GO" id="GO:0003700">
    <property type="term" value="F:DNA-binding transcription factor activity"/>
    <property type="evidence" value="ECO:0007669"/>
    <property type="project" value="InterPro"/>
</dbReference>
<dbReference type="CDD" id="cd07377">
    <property type="entry name" value="WHTH_GntR"/>
    <property type="match status" value="1"/>
</dbReference>
<keyword evidence="5" id="KW-0805">Transcription regulation</keyword>
<dbReference type="InterPro" id="IPR015422">
    <property type="entry name" value="PyrdxlP-dep_Trfase_small"/>
</dbReference>
<evidence type="ECO:0000259" key="8">
    <source>
        <dbReference type="PROSITE" id="PS50949"/>
    </source>
</evidence>
<keyword evidence="3 9" id="KW-0808">Transferase</keyword>
<dbReference type="InterPro" id="IPR036390">
    <property type="entry name" value="WH_DNA-bd_sf"/>
</dbReference>
<dbReference type="Proteomes" id="UP000184520">
    <property type="component" value="Unassembled WGS sequence"/>
</dbReference>
<dbReference type="SUPFAM" id="SSF53383">
    <property type="entry name" value="PLP-dependent transferases"/>
    <property type="match status" value="1"/>
</dbReference>
<dbReference type="Pfam" id="PF00392">
    <property type="entry name" value="GntR"/>
    <property type="match status" value="1"/>
</dbReference>
<dbReference type="FunFam" id="3.40.640.10:FF:000023">
    <property type="entry name" value="Transcriptional regulator, GntR family"/>
    <property type="match status" value="1"/>
</dbReference>
<dbReference type="Pfam" id="PF00155">
    <property type="entry name" value="Aminotran_1_2"/>
    <property type="match status" value="1"/>
</dbReference>
<dbReference type="InterPro" id="IPR015424">
    <property type="entry name" value="PyrdxlP-dep_Trfase"/>
</dbReference>
<dbReference type="InterPro" id="IPR036388">
    <property type="entry name" value="WH-like_DNA-bd_sf"/>
</dbReference>
<keyword evidence="6 9" id="KW-0238">DNA-binding</keyword>
<evidence type="ECO:0000256" key="3">
    <source>
        <dbReference type="ARBA" id="ARBA00022679"/>
    </source>
</evidence>
<dbReference type="InterPro" id="IPR000524">
    <property type="entry name" value="Tscrpt_reg_HTH_GntR"/>
</dbReference>
<protein>
    <submittedName>
        <fullName evidence="9">DNA-binding transcriptional regulator, MocR family, contains an aminotransferase domain</fullName>
    </submittedName>
</protein>
<evidence type="ECO:0000256" key="6">
    <source>
        <dbReference type="ARBA" id="ARBA00023125"/>
    </source>
</evidence>
<dbReference type="GO" id="GO:0008483">
    <property type="term" value="F:transaminase activity"/>
    <property type="evidence" value="ECO:0007669"/>
    <property type="project" value="UniProtKB-KW"/>
</dbReference>
<feature type="domain" description="HTH gntR-type" evidence="8">
    <location>
        <begin position="1"/>
        <end position="69"/>
    </location>
</feature>
<evidence type="ECO:0000313" key="9">
    <source>
        <dbReference type="EMBL" id="SHF76352.1"/>
    </source>
</evidence>
<dbReference type="GO" id="GO:0030170">
    <property type="term" value="F:pyridoxal phosphate binding"/>
    <property type="evidence" value="ECO:0007669"/>
    <property type="project" value="InterPro"/>
</dbReference>
<dbReference type="RefSeq" id="WP_073316865.1">
    <property type="nucleotide sequence ID" value="NZ_FQWD01000001.1"/>
</dbReference>
<dbReference type="AlphaFoldDB" id="A0A1M5EB70"/>
<dbReference type="GO" id="GO:0003677">
    <property type="term" value="F:DNA binding"/>
    <property type="evidence" value="ECO:0007669"/>
    <property type="project" value="UniProtKB-KW"/>
</dbReference>
<organism evidence="9 10">
    <name type="scientific">Marisediminitalea aggregata</name>
    <dbReference type="NCBI Taxonomy" id="634436"/>
    <lineage>
        <taxon>Bacteria</taxon>
        <taxon>Pseudomonadati</taxon>
        <taxon>Pseudomonadota</taxon>
        <taxon>Gammaproteobacteria</taxon>
        <taxon>Alteromonadales</taxon>
        <taxon>Alteromonadaceae</taxon>
        <taxon>Marisediminitalea</taxon>
    </lineage>
</organism>
<keyword evidence="2 9" id="KW-0032">Aminotransferase</keyword>
<keyword evidence="7" id="KW-0804">Transcription</keyword>
<name>A0A1M5EB70_9ALTE</name>
<dbReference type="PANTHER" id="PTHR46577:SF2">
    <property type="entry name" value="TRANSCRIPTIONAL REGULATORY PROTEIN"/>
    <property type="match status" value="1"/>
</dbReference>
<dbReference type="EMBL" id="FQWD01000001">
    <property type="protein sequence ID" value="SHF76352.1"/>
    <property type="molecule type" value="Genomic_DNA"/>
</dbReference>
<evidence type="ECO:0000256" key="7">
    <source>
        <dbReference type="ARBA" id="ARBA00023163"/>
    </source>
</evidence>
<keyword evidence="10" id="KW-1185">Reference proteome</keyword>
<dbReference type="CDD" id="cd00609">
    <property type="entry name" value="AAT_like"/>
    <property type="match status" value="1"/>
</dbReference>
<accession>A0A1M5EB70</accession>
<gene>
    <name evidence="9" type="ORF">SAMN05216361_0321</name>
</gene>
<reference evidence="10" key="1">
    <citation type="submission" date="2016-11" db="EMBL/GenBank/DDBJ databases">
        <authorList>
            <person name="Varghese N."/>
            <person name="Submissions S."/>
        </authorList>
    </citation>
    <scope>NUCLEOTIDE SEQUENCE [LARGE SCALE GENOMIC DNA]</scope>
    <source>
        <strain evidence="10">CGMCC 1.8995</strain>
    </source>
</reference>